<dbReference type="Gene3D" id="1.10.10.390">
    <property type="match status" value="1"/>
</dbReference>
<evidence type="ECO:0000256" key="8">
    <source>
        <dbReference type="ARBA" id="ARBA00048017"/>
    </source>
</evidence>
<dbReference type="Gene3D" id="3.40.630.30">
    <property type="match status" value="1"/>
</dbReference>
<dbReference type="Pfam" id="PF10394">
    <property type="entry name" value="Hat1_N"/>
    <property type="match status" value="1"/>
</dbReference>
<name>A0A8H2ZH46_9SACH</name>
<dbReference type="Gene3D" id="3.90.360.10">
    <property type="entry name" value="Histone acetyl transferase 1 (HAT1), N-terminal domain"/>
    <property type="match status" value="1"/>
</dbReference>
<protein>
    <recommendedName>
        <fullName evidence="4">Histone acetyltransferase type B catalytic subunit</fullName>
        <ecNumber evidence="3">2.3.1.48</ecNumber>
    </recommendedName>
</protein>
<evidence type="ECO:0000256" key="7">
    <source>
        <dbReference type="ARBA" id="ARBA00023315"/>
    </source>
</evidence>
<dbReference type="SUPFAM" id="SSF55729">
    <property type="entry name" value="Acyl-CoA N-acyltransferases (Nat)"/>
    <property type="match status" value="1"/>
</dbReference>
<evidence type="ECO:0000256" key="6">
    <source>
        <dbReference type="ARBA" id="ARBA00023242"/>
    </source>
</evidence>
<dbReference type="InterPro" id="IPR016181">
    <property type="entry name" value="Acyl_CoA_acyltransferase"/>
</dbReference>
<dbReference type="InterPro" id="IPR017380">
    <property type="entry name" value="Hist_AcTrfase_B-typ_cat-su"/>
</dbReference>
<comment type="subcellular location">
    <subcellularLocation>
        <location evidence="1">Nucleus</location>
    </subcellularLocation>
</comment>
<evidence type="ECO:0000256" key="1">
    <source>
        <dbReference type="ARBA" id="ARBA00004123"/>
    </source>
</evidence>
<keyword evidence="5 10" id="KW-0808">Transferase</keyword>
<evidence type="ECO:0000256" key="3">
    <source>
        <dbReference type="ARBA" id="ARBA00013184"/>
    </source>
</evidence>
<evidence type="ECO:0000256" key="5">
    <source>
        <dbReference type="ARBA" id="ARBA00022679"/>
    </source>
</evidence>
<dbReference type="InterPro" id="IPR019467">
    <property type="entry name" value="Hat1_N"/>
</dbReference>
<dbReference type="EMBL" id="CAEFZW010000004">
    <property type="protein sequence ID" value="CAB4254378.1"/>
    <property type="molecule type" value="Genomic_DNA"/>
</dbReference>
<comment type="catalytic activity">
    <reaction evidence="8">
        <text>L-lysyl-[protein] + acetyl-CoA = N(6)-acetyl-L-lysyl-[protein] + CoA + H(+)</text>
        <dbReference type="Rhea" id="RHEA:45948"/>
        <dbReference type="Rhea" id="RHEA-COMP:9752"/>
        <dbReference type="Rhea" id="RHEA-COMP:10731"/>
        <dbReference type="ChEBI" id="CHEBI:15378"/>
        <dbReference type="ChEBI" id="CHEBI:29969"/>
        <dbReference type="ChEBI" id="CHEBI:57287"/>
        <dbReference type="ChEBI" id="CHEBI:57288"/>
        <dbReference type="ChEBI" id="CHEBI:61930"/>
        <dbReference type="EC" id="2.3.1.48"/>
    </reaction>
</comment>
<dbReference type="Proteomes" id="UP000644660">
    <property type="component" value="Unassembled WGS sequence"/>
</dbReference>
<dbReference type="InterPro" id="IPR037113">
    <property type="entry name" value="Hat1_N_sf"/>
</dbReference>
<reference evidence="10 11" key="1">
    <citation type="submission" date="2020-05" db="EMBL/GenBank/DDBJ databases">
        <authorList>
            <person name="Casaregola S."/>
            <person name="Devillers H."/>
            <person name="Grondin C."/>
        </authorList>
    </citation>
    <scope>NUCLEOTIDE SEQUENCE [LARGE SCALE GENOMIC DNA]</scope>
    <source>
        <strain evidence="10 11">CLIB 1767</strain>
    </source>
</reference>
<dbReference type="GO" id="GO:0005634">
    <property type="term" value="C:nucleus"/>
    <property type="evidence" value="ECO:0007669"/>
    <property type="project" value="UniProtKB-SubCell"/>
</dbReference>
<evidence type="ECO:0000259" key="9">
    <source>
        <dbReference type="Pfam" id="PF10394"/>
    </source>
</evidence>
<dbReference type="GO" id="GO:0042393">
    <property type="term" value="F:histone binding"/>
    <property type="evidence" value="ECO:0007669"/>
    <property type="project" value="InterPro"/>
</dbReference>
<keyword evidence="6" id="KW-0539">Nucleus</keyword>
<dbReference type="GO" id="GO:0031509">
    <property type="term" value="P:subtelomeric heterochromatin formation"/>
    <property type="evidence" value="ECO:0007669"/>
    <property type="project" value="InterPro"/>
</dbReference>
<dbReference type="RefSeq" id="XP_041406222.1">
    <property type="nucleotide sequence ID" value="XM_041550288.1"/>
</dbReference>
<dbReference type="GO" id="GO:0000781">
    <property type="term" value="C:chromosome, telomeric region"/>
    <property type="evidence" value="ECO:0007669"/>
    <property type="project" value="GOC"/>
</dbReference>
<dbReference type="GO" id="GO:0004402">
    <property type="term" value="F:histone acetyltransferase activity"/>
    <property type="evidence" value="ECO:0007669"/>
    <property type="project" value="InterPro"/>
</dbReference>
<keyword evidence="11" id="KW-1185">Reference proteome</keyword>
<evidence type="ECO:0000313" key="10">
    <source>
        <dbReference type="EMBL" id="CAB4254378.1"/>
    </source>
</evidence>
<proteinExistence type="inferred from homology"/>
<comment type="caution">
    <text evidence="10">The sequence shown here is derived from an EMBL/GenBank/DDBJ whole genome shotgun (WGS) entry which is preliminary data.</text>
</comment>
<evidence type="ECO:0000256" key="4">
    <source>
        <dbReference type="ARBA" id="ARBA00021268"/>
    </source>
</evidence>
<comment type="similarity">
    <text evidence="2">Belongs to the HAT1 family.</text>
</comment>
<dbReference type="OrthoDB" id="10253098at2759"/>
<accession>A0A8H2ZH46</accession>
<dbReference type="EC" id="2.3.1.48" evidence="3"/>
<gene>
    <name evidence="10" type="ORF">KABA2_04S04928</name>
</gene>
<dbReference type="InterPro" id="IPR013523">
    <property type="entry name" value="Hist_AcTrfase_HAT1_C"/>
</dbReference>
<dbReference type="Pfam" id="PF21184">
    <property type="entry name" value="HAT1_C_fung"/>
    <property type="match status" value="1"/>
</dbReference>
<dbReference type="PANTHER" id="PTHR12046">
    <property type="entry name" value="HISTONE ACETYLTRANSFERASE TYPE B CATALYTIC SUBUNIT"/>
    <property type="match status" value="1"/>
</dbReference>
<evidence type="ECO:0000256" key="2">
    <source>
        <dbReference type="ARBA" id="ARBA00010543"/>
    </source>
</evidence>
<organism evidence="10 11">
    <name type="scientific">Maudiozyma barnettii</name>
    <dbReference type="NCBI Taxonomy" id="61262"/>
    <lineage>
        <taxon>Eukaryota</taxon>
        <taxon>Fungi</taxon>
        <taxon>Dikarya</taxon>
        <taxon>Ascomycota</taxon>
        <taxon>Saccharomycotina</taxon>
        <taxon>Saccharomycetes</taxon>
        <taxon>Saccharomycetales</taxon>
        <taxon>Saccharomycetaceae</taxon>
        <taxon>Maudiozyma</taxon>
    </lineage>
</organism>
<dbReference type="AlphaFoldDB" id="A0A8H2ZH46"/>
<evidence type="ECO:0000313" key="11">
    <source>
        <dbReference type="Proteomes" id="UP000644660"/>
    </source>
</evidence>
<dbReference type="GeneID" id="64857371"/>
<keyword evidence="7" id="KW-0012">Acyltransferase</keyword>
<sequence length="398" mass="47558">MKSSNVSDFQPQSWQTSSNEALKISLIGKDVQAGAIQFPPTFTYPIFGDDETIYGYKDLVIHLVFDSITYKPFLNVKYSEKLNDAIDPQTDIIDKITPFLPANDYILRDELQWVDSFHSERESFNLMLLCEKIDEYKKEDKSYGIYRVPIGELIQKDKDSPLIKFWLRIQIFTLLYIEAATYLNLEDEPRWVIYLLFNEEDQTLIGFVTTYSYWDYQGHESFDNKATKLKFNEKISQFLIMPPYQELGHGSSLYQSLYSYWFKQDTVSCITVEDPNEQFDDLRDRNDLKILSSTGFFEELKKKCMDEQEVKFVSDEWIELKRQEYKFEKRQFNRLIEMILLIEKKNMLFIRQVKRRIWLKNYDSLCELEDSEQQYKAINDSYLLVKEDYERIIQACKF</sequence>
<feature type="domain" description="Histone acetyl transferase HAT1 N-terminal" evidence="9">
    <location>
        <begin position="14"/>
        <end position="178"/>
    </location>
</feature>